<accession>A0ABQ8MX47</accession>
<name>A0ABQ8MX47_LABRO</name>
<dbReference type="EMBL" id="JACTAM010000002">
    <property type="protein sequence ID" value="KAI2667171.1"/>
    <property type="molecule type" value="Genomic_DNA"/>
</dbReference>
<proteinExistence type="predicted"/>
<keyword evidence="3" id="KW-0675">Receptor</keyword>
<keyword evidence="1" id="KW-0175">Coiled coil</keyword>
<feature type="region of interest" description="Disordered" evidence="2">
    <location>
        <begin position="689"/>
        <end position="714"/>
    </location>
</feature>
<keyword evidence="4" id="KW-1185">Reference proteome</keyword>
<feature type="coiled-coil region" evidence="1">
    <location>
        <begin position="140"/>
        <end position="202"/>
    </location>
</feature>
<evidence type="ECO:0000313" key="4">
    <source>
        <dbReference type="Proteomes" id="UP000830375"/>
    </source>
</evidence>
<protein>
    <submittedName>
        <fullName evidence="3">Epidermal growth factor receptor substrate 15</fullName>
    </submittedName>
</protein>
<sequence>MMLLSVQGQTTGGVLSWFLPHVPWGRFWFGRVSCSVRDHVTAAAAEGERRALQGERLIRASLFDSMQFIKMLTRSCDVCCAADDVSRMNMLRFILDCLRPARTRAAAATRDTELEAQVNTSHDHEIKGLQDEVHMEQETLQTVKALCRNTQETVEMLEERKTQLKEELKMIYNLQKQEKEVLQSLQEEQQELEQTVQQYDMELCAAAEDLLQLQREVAYAKAHAESLHLRITPLQDLFEEIIQVKKKLAELVAGLIAGESSMNEMTEDPCAVLEQELEASMDVVESECNHVYIEKNTSKPEGEEVNDVEQENTVEELHKMQYSMENLKSSGSSSFTEITLTEVKEEDVMFRSTTPQSDSSDIEKEDFEIIQPCQVTNRQFDFFHPNPFTDGDVFGDDHFPKVDVTEQLPRDPFKGTDPFASDALLVNMPEEEHYQDELIPAEDSLPEAIHYPRQSVVKDYGTFNTPVNMPPDADCTQSTGKRDSGVSMSNESRSLKSGSDVDYEFDANDTQDQNCDDMLPDQSNEAASPQFNEECVHDSDSSHSSTVFNSIDADSNVFAEEEEDRVDIQAGSGLRVNSLCGLQSIIAGSYTGFPLSPCDPLPGEFQKTFEQHIIASEQNAANDKELEKTESSSPDNSPGPLGEQLHDKNSNPSSSPCVSPSQPSALDVYDYKYGDMFFFTVRLDPGSPELHNQSPVCPEPNDAKKDESSDASLSPEFNNVDELECASPKPEDTEQHSHITNDLNEIATNIDSPKHDEILVPDSEKVVLQIPSVTFEDSNACQSVLDSEWKDQWMAIQDVAEPVPDPFIHDTESNPPNSTTQDLFCLFSDTETSTTDQFYPNEQLSPESGSSQHKPSCSEGSAMSKLELQYFDPFCPIPTEPVKGVSELEELNTVNTFCHEAPRLDSGYHEVGTPTPFSPEPADRTKCSIDLQGPGLETRKQSNSEIHVPDPFSPESVDTGIFDSETENCESGYMITTCQLLSPQPVCTDLNNLEEKQISCDVLSDHLSGSEHDDSYPFGSCPSNEESYAYSSGEKLIEPIREVSDAFGESKPSSIVSDASDSSQVFHSVWGNSEMSFPNPEVLDPMKNNVFDFDTTDFGLFEPNVSQEAEEDTHCAGKVVKNADLAEIDYFCSELSKMVSSSSSDSVQQSVAEMLFGSEPNTTSFYPWDFEKPQHSC</sequence>
<reference evidence="3 4" key="1">
    <citation type="submission" date="2022-01" db="EMBL/GenBank/DDBJ databases">
        <title>A high-quality chromosome-level genome assembly of rohu carp, Labeo rohita.</title>
        <authorList>
            <person name="Arick M.A. II"/>
            <person name="Hsu C.-Y."/>
            <person name="Magbanua Z."/>
            <person name="Pechanova O."/>
            <person name="Grover C."/>
            <person name="Miller E."/>
            <person name="Thrash A."/>
            <person name="Ezzel L."/>
            <person name="Alam S."/>
            <person name="Benzie J."/>
            <person name="Hamilton M."/>
            <person name="Karsi A."/>
            <person name="Lawrence M.L."/>
            <person name="Peterson D.G."/>
        </authorList>
    </citation>
    <scope>NUCLEOTIDE SEQUENCE [LARGE SCALE GENOMIC DNA]</scope>
    <source>
        <strain evidence="4">BAU-BD-2019</strain>
        <tissue evidence="3">Blood</tissue>
    </source>
</reference>
<feature type="region of interest" description="Disordered" evidence="2">
    <location>
        <begin position="835"/>
        <end position="859"/>
    </location>
</feature>
<feature type="region of interest" description="Disordered" evidence="2">
    <location>
        <begin position="467"/>
        <end position="548"/>
    </location>
</feature>
<evidence type="ECO:0000256" key="2">
    <source>
        <dbReference type="SAM" id="MobiDB-lite"/>
    </source>
</evidence>
<evidence type="ECO:0000313" key="3">
    <source>
        <dbReference type="EMBL" id="KAI2667171.1"/>
    </source>
</evidence>
<evidence type="ECO:0000256" key="1">
    <source>
        <dbReference type="SAM" id="Coils"/>
    </source>
</evidence>
<feature type="compositionally biased region" description="Low complexity" evidence="2">
    <location>
        <begin position="650"/>
        <end position="662"/>
    </location>
</feature>
<feature type="compositionally biased region" description="Acidic residues" evidence="2">
    <location>
        <begin position="501"/>
        <end position="519"/>
    </location>
</feature>
<feature type="compositionally biased region" description="Polar residues" evidence="2">
    <location>
        <begin position="486"/>
        <end position="497"/>
    </location>
</feature>
<organism evidence="3 4">
    <name type="scientific">Labeo rohita</name>
    <name type="common">Indian major carp</name>
    <name type="synonym">Cyprinus rohita</name>
    <dbReference type="NCBI Taxonomy" id="84645"/>
    <lineage>
        <taxon>Eukaryota</taxon>
        <taxon>Metazoa</taxon>
        <taxon>Chordata</taxon>
        <taxon>Craniata</taxon>
        <taxon>Vertebrata</taxon>
        <taxon>Euteleostomi</taxon>
        <taxon>Actinopterygii</taxon>
        <taxon>Neopterygii</taxon>
        <taxon>Teleostei</taxon>
        <taxon>Ostariophysi</taxon>
        <taxon>Cypriniformes</taxon>
        <taxon>Cyprinidae</taxon>
        <taxon>Labeoninae</taxon>
        <taxon>Labeonini</taxon>
        <taxon>Labeo</taxon>
    </lineage>
</organism>
<comment type="caution">
    <text evidence="3">The sequence shown here is derived from an EMBL/GenBank/DDBJ whole genome shotgun (WGS) entry which is preliminary data.</text>
</comment>
<feature type="region of interest" description="Disordered" evidence="2">
    <location>
        <begin position="936"/>
        <end position="956"/>
    </location>
</feature>
<gene>
    <name evidence="3" type="ORF">H4Q32_003583</name>
</gene>
<feature type="compositionally biased region" description="Polar residues" evidence="2">
    <location>
        <begin position="521"/>
        <end position="531"/>
    </location>
</feature>
<feature type="region of interest" description="Disordered" evidence="2">
    <location>
        <begin position="619"/>
        <end position="662"/>
    </location>
</feature>
<dbReference type="Proteomes" id="UP000830375">
    <property type="component" value="Unassembled WGS sequence"/>
</dbReference>